<dbReference type="EMBL" id="JABSTU010000005">
    <property type="protein sequence ID" value="KAH8029620.1"/>
    <property type="molecule type" value="Genomic_DNA"/>
</dbReference>
<sequence length="122" mass="13752">MFLSSRLLLRRADKTSGRDDGLPLVLLLLSLLPVAVVLRHAGTSCASAREGVLCEDDKRFVSPMDTYWLHDTEFNFHVAHCVLYLEPGLTASLLSQLIVERILDKTNDEGKRIFRRSVPLKC</sequence>
<dbReference type="Proteomes" id="UP000821866">
    <property type="component" value="Chromosome 3"/>
</dbReference>
<dbReference type="AlphaFoldDB" id="A0A9J6E5K0"/>
<gene>
    <name evidence="2" type="ORF">HPB51_002073</name>
</gene>
<organism evidence="2 3">
    <name type="scientific">Rhipicephalus microplus</name>
    <name type="common">Cattle tick</name>
    <name type="synonym">Boophilus microplus</name>
    <dbReference type="NCBI Taxonomy" id="6941"/>
    <lineage>
        <taxon>Eukaryota</taxon>
        <taxon>Metazoa</taxon>
        <taxon>Ecdysozoa</taxon>
        <taxon>Arthropoda</taxon>
        <taxon>Chelicerata</taxon>
        <taxon>Arachnida</taxon>
        <taxon>Acari</taxon>
        <taxon>Parasitiformes</taxon>
        <taxon>Ixodida</taxon>
        <taxon>Ixodoidea</taxon>
        <taxon>Ixodidae</taxon>
        <taxon>Rhipicephalinae</taxon>
        <taxon>Rhipicephalus</taxon>
        <taxon>Boophilus</taxon>
    </lineage>
</organism>
<accession>A0A9J6E5K0</accession>
<evidence type="ECO:0000313" key="3">
    <source>
        <dbReference type="Proteomes" id="UP000821866"/>
    </source>
</evidence>
<reference evidence="2" key="1">
    <citation type="journal article" date="2020" name="Cell">
        <title>Large-Scale Comparative Analyses of Tick Genomes Elucidate Their Genetic Diversity and Vector Capacities.</title>
        <authorList>
            <consortium name="Tick Genome and Microbiome Consortium (TIGMIC)"/>
            <person name="Jia N."/>
            <person name="Wang J."/>
            <person name="Shi W."/>
            <person name="Du L."/>
            <person name="Sun Y."/>
            <person name="Zhan W."/>
            <person name="Jiang J.F."/>
            <person name="Wang Q."/>
            <person name="Zhang B."/>
            <person name="Ji P."/>
            <person name="Bell-Sakyi L."/>
            <person name="Cui X.M."/>
            <person name="Yuan T.T."/>
            <person name="Jiang B.G."/>
            <person name="Yang W.F."/>
            <person name="Lam T.T."/>
            <person name="Chang Q.C."/>
            <person name="Ding S.J."/>
            <person name="Wang X.J."/>
            <person name="Zhu J.G."/>
            <person name="Ruan X.D."/>
            <person name="Zhao L."/>
            <person name="Wei J.T."/>
            <person name="Ye R.Z."/>
            <person name="Que T.C."/>
            <person name="Du C.H."/>
            <person name="Zhou Y.H."/>
            <person name="Cheng J.X."/>
            <person name="Dai P.F."/>
            <person name="Guo W.B."/>
            <person name="Han X.H."/>
            <person name="Huang E.J."/>
            <person name="Li L.F."/>
            <person name="Wei W."/>
            <person name="Gao Y.C."/>
            <person name="Liu J.Z."/>
            <person name="Shao H.Z."/>
            <person name="Wang X."/>
            <person name="Wang C.C."/>
            <person name="Yang T.C."/>
            <person name="Huo Q.B."/>
            <person name="Li W."/>
            <person name="Chen H.Y."/>
            <person name="Chen S.E."/>
            <person name="Zhou L.G."/>
            <person name="Ni X.B."/>
            <person name="Tian J.H."/>
            <person name="Sheng Y."/>
            <person name="Liu T."/>
            <person name="Pan Y.S."/>
            <person name="Xia L.Y."/>
            <person name="Li J."/>
            <person name="Zhao F."/>
            <person name="Cao W.C."/>
        </authorList>
    </citation>
    <scope>NUCLEOTIDE SEQUENCE</scope>
    <source>
        <strain evidence="2">Rmic-2018</strain>
    </source>
</reference>
<evidence type="ECO:0000256" key="1">
    <source>
        <dbReference type="SAM" id="Phobius"/>
    </source>
</evidence>
<name>A0A9J6E5K0_RHIMP</name>
<comment type="caution">
    <text evidence="2">The sequence shown here is derived from an EMBL/GenBank/DDBJ whole genome shotgun (WGS) entry which is preliminary data.</text>
</comment>
<keyword evidence="3" id="KW-1185">Reference proteome</keyword>
<keyword evidence="1" id="KW-1133">Transmembrane helix</keyword>
<evidence type="ECO:0000313" key="2">
    <source>
        <dbReference type="EMBL" id="KAH8029620.1"/>
    </source>
</evidence>
<proteinExistence type="predicted"/>
<protein>
    <submittedName>
        <fullName evidence="2">Uncharacterized protein</fullName>
    </submittedName>
</protein>
<keyword evidence="1" id="KW-0472">Membrane</keyword>
<keyword evidence="1" id="KW-0812">Transmembrane</keyword>
<feature type="transmembrane region" description="Helical" evidence="1">
    <location>
        <begin position="21"/>
        <end position="38"/>
    </location>
</feature>
<dbReference type="VEuPathDB" id="VectorBase:LOC119164577"/>
<reference evidence="2" key="2">
    <citation type="submission" date="2021-09" db="EMBL/GenBank/DDBJ databases">
        <authorList>
            <person name="Jia N."/>
            <person name="Wang J."/>
            <person name="Shi W."/>
            <person name="Du L."/>
            <person name="Sun Y."/>
            <person name="Zhan W."/>
            <person name="Jiang J."/>
            <person name="Wang Q."/>
            <person name="Zhang B."/>
            <person name="Ji P."/>
            <person name="Sakyi L.B."/>
            <person name="Cui X."/>
            <person name="Yuan T."/>
            <person name="Jiang B."/>
            <person name="Yang W."/>
            <person name="Lam T.T.-Y."/>
            <person name="Chang Q."/>
            <person name="Ding S."/>
            <person name="Wang X."/>
            <person name="Zhu J."/>
            <person name="Ruan X."/>
            <person name="Zhao L."/>
            <person name="Wei J."/>
            <person name="Que T."/>
            <person name="Du C."/>
            <person name="Cheng J."/>
            <person name="Dai P."/>
            <person name="Han X."/>
            <person name="Huang E."/>
            <person name="Gao Y."/>
            <person name="Liu J."/>
            <person name="Shao H."/>
            <person name="Ye R."/>
            <person name="Li L."/>
            <person name="Wei W."/>
            <person name="Wang X."/>
            <person name="Wang C."/>
            <person name="Huo Q."/>
            <person name="Li W."/>
            <person name="Guo W."/>
            <person name="Chen H."/>
            <person name="Chen S."/>
            <person name="Zhou L."/>
            <person name="Zhou L."/>
            <person name="Ni X."/>
            <person name="Tian J."/>
            <person name="Zhou Y."/>
            <person name="Sheng Y."/>
            <person name="Liu T."/>
            <person name="Pan Y."/>
            <person name="Xia L."/>
            <person name="Li J."/>
            <person name="Zhao F."/>
            <person name="Cao W."/>
        </authorList>
    </citation>
    <scope>NUCLEOTIDE SEQUENCE</scope>
    <source>
        <strain evidence="2">Rmic-2018</strain>
        <tissue evidence="2">Larvae</tissue>
    </source>
</reference>